<keyword evidence="1" id="KW-0472">Membrane</keyword>
<dbReference type="AlphaFoldDB" id="A0A368US30"/>
<dbReference type="EMBL" id="QPIZ01000026">
    <property type="protein sequence ID" value="RCW29651.1"/>
    <property type="molecule type" value="Genomic_DNA"/>
</dbReference>
<protein>
    <submittedName>
        <fullName evidence="2">Uncharacterized protein</fullName>
    </submittedName>
</protein>
<feature type="transmembrane region" description="Helical" evidence="1">
    <location>
        <begin position="67"/>
        <end position="87"/>
    </location>
</feature>
<comment type="caution">
    <text evidence="2">The sequence shown here is derived from an EMBL/GenBank/DDBJ whole genome shotgun (WGS) entry which is preliminary data.</text>
</comment>
<reference evidence="2 3" key="1">
    <citation type="submission" date="2018-07" db="EMBL/GenBank/DDBJ databases">
        <title>Freshwater and sediment microbial communities from various areas in North America, analyzing microbe dynamics in response to fracking.</title>
        <authorList>
            <person name="Lamendella R."/>
        </authorList>
    </citation>
    <scope>NUCLEOTIDE SEQUENCE [LARGE SCALE GENOMIC DNA]</scope>
    <source>
        <strain evidence="2 3">160A</strain>
    </source>
</reference>
<keyword evidence="1" id="KW-1133">Transmembrane helix</keyword>
<feature type="transmembrane region" description="Helical" evidence="1">
    <location>
        <begin position="9"/>
        <end position="26"/>
    </location>
</feature>
<proteinExistence type="predicted"/>
<feature type="transmembrane region" description="Helical" evidence="1">
    <location>
        <begin position="32"/>
        <end position="55"/>
    </location>
</feature>
<keyword evidence="3" id="KW-1185">Reference proteome</keyword>
<evidence type="ECO:0000313" key="3">
    <source>
        <dbReference type="Proteomes" id="UP000252733"/>
    </source>
</evidence>
<evidence type="ECO:0000256" key="1">
    <source>
        <dbReference type="SAM" id="Phobius"/>
    </source>
</evidence>
<keyword evidence="1" id="KW-0812">Transmembrane</keyword>
<evidence type="ECO:0000313" key="2">
    <source>
        <dbReference type="EMBL" id="RCW29651.1"/>
    </source>
</evidence>
<organism evidence="2 3">
    <name type="scientific">Marinilabilia salmonicolor</name>
    <dbReference type="NCBI Taxonomy" id="989"/>
    <lineage>
        <taxon>Bacteria</taxon>
        <taxon>Pseudomonadati</taxon>
        <taxon>Bacteroidota</taxon>
        <taxon>Bacteroidia</taxon>
        <taxon>Marinilabiliales</taxon>
        <taxon>Marinilabiliaceae</taxon>
        <taxon>Marinilabilia</taxon>
    </lineage>
</organism>
<accession>A0A368US30</accession>
<feature type="transmembrane region" description="Helical" evidence="1">
    <location>
        <begin position="107"/>
        <end position="126"/>
    </location>
</feature>
<gene>
    <name evidence="2" type="ORF">DFO77_1268</name>
</gene>
<sequence>MPKIYFKTVLILIIINALLTALLGFVSQWGLALILSLIVNYSIIIALIFTSYLFLQIPRIRISKVLSAIFTFIPSLVMIILLTRNLIQLNFCNYRELAWGIDMGRIFKPSHLQMILTGLIIITNYIRFRKNIK</sequence>
<name>A0A368US30_9BACT</name>
<dbReference type="Proteomes" id="UP000252733">
    <property type="component" value="Unassembled WGS sequence"/>
</dbReference>